<accession>A0A0E9V142</accession>
<name>A0A0E9V142_ANGAN</name>
<dbReference type="EMBL" id="GBXM01035615">
    <property type="protein sequence ID" value="JAH72962.1"/>
    <property type="molecule type" value="Transcribed_RNA"/>
</dbReference>
<evidence type="ECO:0000313" key="1">
    <source>
        <dbReference type="EMBL" id="JAH71175.1"/>
    </source>
</evidence>
<dbReference type="EMBL" id="GBXM01037402">
    <property type="protein sequence ID" value="JAH71175.1"/>
    <property type="molecule type" value="Transcribed_RNA"/>
</dbReference>
<reference evidence="1" key="1">
    <citation type="submission" date="2014-11" db="EMBL/GenBank/DDBJ databases">
        <authorList>
            <person name="Amaro Gonzalez C."/>
        </authorList>
    </citation>
    <scope>NUCLEOTIDE SEQUENCE</scope>
</reference>
<reference evidence="1" key="2">
    <citation type="journal article" date="2015" name="Fish Shellfish Immunol.">
        <title>Early steps in the European eel (Anguilla anguilla)-Vibrio vulnificus interaction in the gills: Role of the RtxA13 toxin.</title>
        <authorList>
            <person name="Callol A."/>
            <person name="Pajuelo D."/>
            <person name="Ebbesson L."/>
            <person name="Teles M."/>
            <person name="MacKenzie S."/>
            <person name="Amaro C."/>
        </authorList>
    </citation>
    <scope>NUCLEOTIDE SEQUENCE</scope>
</reference>
<protein>
    <submittedName>
        <fullName evidence="1">Uncharacterized protein</fullName>
    </submittedName>
</protein>
<proteinExistence type="predicted"/>
<organism evidence="1">
    <name type="scientific">Anguilla anguilla</name>
    <name type="common">European freshwater eel</name>
    <name type="synonym">Muraena anguilla</name>
    <dbReference type="NCBI Taxonomy" id="7936"/>
    <lineage>
        <taxon>Eukaryota</taxon>
        <taxon>Metazoa</taxon>
        <taxon>Chordata</taxon>
        <taxon>Craniata</taxon>
        <taxon>Vertebrata</taxon>
        <taxon>Euteleostomi</taxon>
        <taxon>Actinopterygii</taxon>
        <taxon>Neopterygii</taxon>
        <taxon>Teleostei</taxon>
        <taxon>Anguilliformes</taxon>
        <taxon>Anguillidae</taxon>
        <taxon>Anguilla</taxon>
    </lineage>
</organism>
<sequence>MASAYVPSTLNFYYWQEEDPASECLRQLYFIWSCLLTQTCDWNVLN</sequence>
<dbReference type="AlphaFoldDB" id="A0A0E9V142"/>